<keyword evidence="1" id="KW-0732">Signal</keyword>
<dbReference type="InterPro" id="IPR052177">
    <property type="entry name" value="Divisome_Glycosyl_Hydrolase"/>
</dbReference>
<comment type="caution">
    <text evidence="4">The sequence shown here is derived from an EMBL/GenBank/DDBJ whole genome shotgun (WGS) entry which is preliminary data.</text>
</comment>
<gene>
    <name evidence="4" type="ORF">H8709_01635</name>
</gene>
<dbReference type="EMBL" id="JACRTC010000001">
    <property type="protein sequence ID" value="MBC8569532.1"/>
    <property type="molecule type" value="Genomic_DNA"/>
</dbReference>
<evidence type="ECO:0000256" key="1">
    <source>
        <dbReference type="ARBA" id="ARBA00022729"/>
    </source>
</evidence>
<name>A0A926ED25_9FIRM</name>
<feature type="domain" description="Glycosyl hydrolase-like 10" evidence="3">
    <location>
        <begin position="41"/>
        <end position="339"/>
    </location>
</feature>
<dbReference type="Proteomes" id="UP000660861">
    <property type="component" value="Unassembled WGS sequence"/>
</dbReference>
<evidence type="ECO:0000256" key="2">
    <source>
        <dbReference type="SAM" id="MobiDB-lite"/>
    </source>
</evidence>
<dbReference type="InterPro" id="IPR017853">
    <property type="entry name" value="GH"/>
</dbReference>
<keyword evidence="5" id="KW-1185">Reference proteome</keyword>
<dbReference type="Pfam" id="PF02638">
    <property type="entry name" value="GHL10"/>
    <property type="match status" value="1"/>
</dbReference>
<reference evidence="4" key="1">
    <citation type="submission" date="2020-08" db="EMBL/GenBank/DDBJ databases">
        <title>Genome public.</title>
        <authorList>
            <person name="Liu C."/>
            <person name="Sun Q."/>
        </authorList>
    </citation>
    <scope>NUCLEOTIDE SEQUENCE</scope>
    <source>
        <strain evidence="4">NSJ-54</strain>
    </source>
</reference>
<dbReference type="PANTHER" id="PTHR43405:SF1">
    <property type="entry name" value="GLYCOSYL HYDROLASE DIGH"/>
    <property type="match status" value="1"/>
</dbReference>
<evidence type="ECO:0000313" key="4">
    <source>
        <dbReference type="EMBL" id="MBC8569532.1"/>
    </source>
</evidence>
<accession>A0A926ED25</accession>
<sequence>MTLPNGVPSDGEYPPENPSADDSVPFGAQDGAQAVSQTERRAIWLSYLELQNLLTVDQAATQKNLERVFDNVADMGLDTVIVQVRPFADAIYKSSYFPWSHIITGTQGQDPGYDPLAIMTKLAKDKGLRIEAWVNPYRVKSTSTPLSQDSALYGWLTGKEDLVITADGQSGAEVLSQALYLNPAKEEARTLIVNGAKELAKNYEIDAIHFDDYFYPTTDAAFDKAAYAASGSELSLDAWRRENVSKLVQEVYKAVKSVNPKVEFGISPQGNMDVNFNKQYADVKTWVKNEGYLDYIMPQVYYGFKNNLAFDKTAEAWANLTKDSSVKLYLGLAAYKIGKEDQWAGDAGKQEWVTDSGDLLKRQIEFARSLEGNTYKGFSLYSYNSLFQPEAAVKEQVAEEMKNLKTILK</sequence>
<dbReference type="SUPFAM" id="SSF51445">
    <property type="entry name" value="(Trans)glycosidases"/>
    <property type="match status" value="1"/>
</dbReference>
<dbReference type="Gene3D" id="3.20.20.80">
    <property type="entry name" value="Glycosidases"/>
    <property type="match status" value="1"/>
</dbReference>
<dbReference type="PANTHER" id="PTHR43405">
    <property type="entry name" value="GLYCOSYL HYDROLASE DIGH"/>
    <property type="match status" value="1"/>
</dbReference>
<dbReference type="InterPro" id="IPR003790">
    <property type="entry name" value="GHL10"/>
</dbReference>
<proteinExistence type="predicted"/>
<dbReference type="RefSeq" id="WP_262396629.1">
    <property type="nucleotide sequence ID" value="NZ_JACRTC010000001.1"/>
</dbReference>
<evidence type="ECO:0000259" key="3">
    <source>
        <dbReference type="Pfam" id="PF02638"/>
    </source>
</evidence>
<protein>
    <submittedName>
        <fullName evidence="4">Family 10 glycosylhydrolase</fullName>
    </submittedName>
</protein>
<dbReference type="AlphaFoldDB" id="A0A926ED25"/>
<evidence type="ECO:0000313" key="5">
    <source>
        <dbReference type="Proteomes" id="UP000660861"/>
    </source>
</evidence>
<organism evidence="4 5">
    <name type="scientific">Zongyangia hominis</name>
    <dbReference type="NCBI Taxonomy" id="2763677"/>
    <lineage>
        <taxon>Bacteria</taxon>
        <taxon>Bacillati</taxon>
        <taxon>Bacillota</taxon>
        <taxon>Clostridia</taxon>
        <taxon>Eubacteriales</taxon>
        <taxon>Oscillospiraceae</taxon>
        <taxon>Zongyangia</taxon>
    </lineage>
</organism>
<feature type="region of interest" description="Disordered" evidence="2">
    <location>
        <begin position="1"/>
        <end position="32"/>
    </location>
</feature>